<dbReference type="InterPro" id="IPR002885">
    <property type="entry name" value="PPR_rpt"/>
</dbReference>
<dbReference type="Pfam" id="PF13041">
    <property type="entry name" value="PPR_2"/>
    <property type="match status" value="1"/>
</dbReference>
<dbReference type="Gene3D" id="1.25.40.10">
    <property type="entry name" value="Tetratricopeptide repeat domain"/>
    <property type="match status" value="1"/>
</dbReference>
<keyword evidence="2" id="KW-0677">Repeat</keyword>
<evidence type="ECO:0008006" key="6">
    <source>
        <dbReference type="Google" id="ProtNLM"/>
    </source>
</evidence>
<sequence>MNDDTLSFIINHFLRRGNYTAIRHLFFPNKFTTRRLRGEGLTKRGNHEIPFKVAKERTASVAVRGLIRAGRPKDAISAFKAMNIHQKFAADMTIELWRKGYTGRAGSMMHWFRYEDDLISTIVETLGPAAAVPMFNDFLHDILRRDKVADAEDRSLISGCSSCGFGGKDYAHIDLESIEKVLIQMDVHGVPINVKTFNIILYFLVKIRQIDDARLLFQSMERRGFTPNSRTYVLMARAFYKARRFKEGEEMVMKARNLSPPLGSEDYRGFIKIFCKAGTFEHAVSVFEMMSEDGFFLKASAFNLLIKNLSLRNKGDALNAVFAMTKKGRLPMKEMSVYLSDGTVLKGLSDDALAKYWELCAACGKILHLGVRVNGSCGSVVISAYINALTRVYSDVQSVEGDDATRPSSSVVEAWLRGLQGLERAGMDVSFLKERIERLKTASVTSGDVEKTGT</sequence>
<organism evidence="4 5">
    <name type="scientific">Acorus calamus</name>
    <name type="common">Sweet flag</name>
    <dbReference type="NCBI Taxonomy" id="4465"/>
    <lineage>
        <taxon>Eukaryota</taxon>
        <taxon>Viridiplantae</taxon>
        <taxon>Streptophyta</taxon>
        <taxon>Embryophyta</taxon>
        <taxon>Tracheophyta</taxon>
        <taxon>Spermatophyta</taxon>
        <taxon>Magnoliopsida</taxon>
        <taxon>Liliopsida</taxon>
        <taxon>Acoraceae</taxon>
        <taxon>Acorus</taxon>
    </lineage>
</organism>
<evidence type="ECO:0000256" key="2">
    <source>
        <dbReference type="ARBA" id="ARBA00022737"/>
    </source>
</evidence>
<evidence type="ECO:0000313" key="5">
    <source>
        <dbReference type="Proteomes" id="UP001180020"/>
    </source>
</evidence>
<dbReference type="PANTHER" id="PTHR47938">
    <property type="entry name" value="RESPIRATORY COMPLEX I CHAPERONE (CIA84), PUTATIVE (AFU_ORTHOLOGUE AFUA_2G06020)-RELATED"/>
    <property type="match status" value="1"/>
</dbReference>
<dbReference type="PROSITE" id="PS51375">
    <property type="entry name" value="PPR"/>
    <property type="match status" value="2"/>
</dbReference>
<protein>
    <recommendedName>
        <fullName evidence="6">Pentatricopeptide repeat-containing protein</fullName>
    </recommendedName>
</protein>
<keyword evidence="5" id="KW-1185">Reference proteome</keyword>
<dbReference type="AlphaFoldDB" id="A0AAV9E2B9"/>
<name>A0AAV9E2B9_ACOCL</name>
<gene>
    <name evidence="4" type="ORF">QJS10_CPA10g01839</name>
</gene>
<proteinExistence type="inferred from homology"/>
<reference evidence="4" key="1">
    <citation type="journal article" date="2023" name="Nat. Commun.">
        <title>Diploid and tetraploid genomes of Acorus and the evolution of monocots.</title>
        <authorList>
            <person name="Ma L."/>
            <person name="Liu K.W."/>
            <person name="Li Z."/>
            <person name="Hsiao Y.Y."/>
            <person name="Qi Y."/>
            <person name="Fu T."/>
            <person name="Tang G.D."/>
            <person name="Zhang D."/>
            <person name="Sun W.H."/>
            <person name="Liu D.K."/>
            <person name="Li Y."/>
            <person name="Chen G.Z."/>
            <person name="Liu X.D."/>
            <person name="Liao X.Y."/>
            <person name="Jiang Y.T."/>
            <person name="Yu X."/>
            <person name="Hao Y."/>
            <person name="Huang J."/>
            <person name="Zhao X.W."/>
            <person name="Ke S."/>
            <person name="Chen Y.Y."/>
            <person name="Wu W.L."/>
            <person name="Hsu J.L."/>
            <person name="Lin Y.F."/>
            <person name="Huang M.D."/>
            <person name="Li C.Y."/>
            <person name="Huang L."/>
            <person name="Wang Z.W."/>
            <person name="Zhao X."/>
            <person name="Zhong W.Y."/>
            <person name="Peng D.H."/>
            <person name="Ahmad S."/>
            <person name="Lan S."/>
            <person name="Zhang J.S."/>
            <person name="Tsai W.C."/>
            <person name="Van de Peer Y."/>
            <person name="Liu Z.J."/>
        </authorList>
    </citation>
    <scope>NUCLEOTIDE SEQUENCE</scope>
    <source>
        <strain evidence="4">CP</strain>
    </source>
</reference>
<evidence type="ECO:0000256" key="3">
    <source>
        <dbReference type="PROSITE-ProRule" id="PRU00708"/>
    </source>
</evidence>
<evidence type="ECO:0000256" key="1">
    <source>
        <dbReference type="ARBA" id="ARBA00007626"/>
    </source>
</evidence>
<comment type="similarity">
    <text evidence="1">Belongs to the PPR family. P subfamily.</text>
</comment>
<accession>A0AAV9E2B9</accession>
<dbReference type="NCBIfam" id="TIGR00756">
    <property type="entry name" value="PPR"/>
    <property type="match status" value="2"/>
</dbReference>
<evidence type="ECO:0000313" key="4">
    <source>
        <dbReference type="EMBL" id="KAK1307336.1"/>
    </source>
</evidence>
<dbReference type="InterPro" id="IPR011990">
    <property type="entry name" value="TPR-like_helical_dom_sf"/>
</dbReference>
<feature type="repeat" description="PPR" evidence="3">
    <location>
        <begin position="193"/>
        <end position="227"/>
    </location>
</feature>
<reference evidence="4" key="2">
    <citation type="submission" date="2023-06" db="EMBL/GenBank/DDBJ databases">
        <authorList>
            <person name="Ma L."/>
            <person name="Liu K.-W."/>
            <person name="Li Z."/>
            <person name="Hsiao Y.-Y."/>
            <person name="Qi Y."/>
            <person name="Fu T."/>
            <person name="Tang G."/>
            <person name="Zhang D."/>
            <person name="Sun W.-H."/>
            <person name="Liu D.-K."/>
            <person name="Li Y."/>
            <person name="Chen G.-Z."/>
            <person name="Liu X.-D."/>
            <person name="Liao X.-Y."/>
            <person name="Jiang Y.-T."/>
            <person name="Yu X."/>
            <person name="Hao Y."/>
            <person name="Huang J."/>
            <person name="Zhao X.-W."/>
            <person name="Ke S."/>
            <person name="Chen Y.-Y."/>
            <person name="Wu W.-L."/>
            <person name="Hsu J.-L."/>
            <person name="Lin Y.-F."/>
            <person name="Huang M.-D."/>
            <person name="Li C.-Y."/>
            <person name="Huang L."/>
            <person name="Wang Z.-W."/>
            <person name="Zhao X."/>
            <person name="Zhong W.-Y."/>
            <person name="Peng D.-H."/>
            <person name="Ahmad S."/>
            <person name="Lan S."/>
            <person name="Zhang J.-S."/>
            <person name="Tsai W.-C."/>
            <person name="Van De Peer Y."/>
            <person name="Liu Z.-J."/>
        </authorList>
    </citation>
    <scope>NUCLEOTIDE SEQUENCE</scope>
    <source>
        <strain evidence="4">CP</strain>
        <tissue evidence="4">Leaves</tissue>
    </source>
</reference>
<comment type="caution">
    <text evidence="4">The sequence shown here is derived from an EMBL/GenBank/DDBJ whole genome shotgun (WGS) entry which is preliminary data.</text>
</comment>
<dbReference type="Pfam" id="PF01535">
    <property type="entry name" value="PPR"/>
    <property type="match status" value="1"/>
</dbReference>
<dbReference type="EMBL" id="JAUJYO010000010">
    <property type="protein sequence ID" value="KAK1307336.1"/>
    <property type="molecule type" value="Genomic_DNA"/>
</dbReference>
<dbReference type="PANTHER" id="PTHR47938:SF35">
    <property type="entry name" value="PENTATRICOPEPTIDE REPEAT-CONTAINING PROTEIN 4, MITOCHONDRIAL-RELATED"/>
    <property type="match status" value="1"/>
</dbReference>
<dbReference type="GO" id="GO:0003729">
    <property type="term" value="F:mRNA binding"/>
    <property type="evidence" value="ECO:0007669"/>
    <property type="project" value="TreeGrafter"/>
</dbReference>
<feature type="repeat" description="PPR" evidence="3">
    <location>
        <begin position="263"/>
        <end position="297"/>
    </location>
</feature>
<dbReference type="Proteomes" id="UP001180020">
    <property type="component" value="Unassembled WGS sequence"/>
</dbReference>